<dbReference type="InterPro" id="IPR019734">
    <property type="entry name" value="TPR_rpt"/>
</dbReference>
<keyword evidence="2" id="KW-0472">Membrane</keyword>
<evidence type="ECO:0000313" key="4">
    <source>
        <dbReference type="Proteomes" id="UP000231655"/>
    </source>
</evidence>
<sequence>MANNWLWRLGAVGGAGALIVIGGLAWNTEPGLRMRAALGQQPAQMALVLRDYQAGDLSSAFARIDPLLLAEHEPAVALVCELLSQRPAYPPQTPACLEAGDQPQLRRLAQLSDLAVFARQWDVLAGLLDRREAAGDTRVAFERARAAALSRPEAPDMEDVVTHLRASAQATDPRGQYLLAVYQLGLAADGEASIPFERTLATLLTQEPAIAPADAYFELAKLMQAGAISSDLAYAEVLRRADQLGNPYAAGHLAQYLIANPGMAPVGGLEADGWMARAAAKGDPVARYNLAVQMLAAEPDAAAISEAEGLLRASAETGFAPATTRLGALYWRRPQLVAEDADTGRRRAVDLWIRAADLGDANAFFNLGEVARTQGEIEQARDYYQQAAERGNAGAVEALGALE</sequence>
<dbReference type="PROSITE" id="PS50005">
    <property type="entry name" value="TPR"/>
    <property type="match status" value="1"/>
</dbReference>
<protein>
    <submittedName>
        <fullName evidence="3">TPR repeat</fullName>
    </submittedName>
</protein>
<reference evidence="3 4" key="1">
    <citation type="submission" date="2017-09" db="EMBL/GenBank/DDBJ databases">
        <authorList>
            <person name="Ehlers B."/>
            <person name="Leendertz F.H."/>
        </authorList>
    </citation>
    <scope>NUCLEOTIDE SEQUENCE [LARGE SCALE GENOMIC DNA]</scope>
    <source>
        <strain evidence="3 4">CGMCC 1.12662</strain>
    </source>
</reference>
<keyword evidence="2" id="KW-0812">Transmembrane</keyword>
<evidence type="ECO:0000313" key="3">
    <source>
        <dbReference type="EMBL" id="SNY48586.1"/>
    </source>
</evidence>
<dbReference type="Gene3D" id="1.25.40.10">
    <property type="entry name" value="Tetratricopeptide repeat domain"/>
    <property type="match status" value="1"/>
</dbReference>
<dbReference type="InterPro" id="IPR011990">
    <property type="entry name" value="TPR-like_helical_dom_sf"/>
</dbReference>
<keyword evidence="1" id="KW-0802">TPR repeat</keyword>
<feature type="repeat" description="TPR" evidence="1">
    <location>
        <begin position="361"/>
        <end position="394"/>
    </location>
</feature>
<feature type="transmembrane region" description="Helical" evidence="2">
    <location>
        <begin position="6"/>
        <end position="26"/>
    </location>
</feature>
<dbReference type="GO" id="GO:0036503">
    <property type="term" value="P:ERAD pathway"/>
    <property type="evidence" value="ECO:0007669"/>
    <property type="project" value="TreeGrafter"/>
</dbReference>
<evidence type="ECO:0000256" key="1">
    <source>
        <dbReference type="PROSITE-ProRule" id="PRU00339"/>
    </source>
</evidence>
<dbReference type="EMBL" id="OBEA01000002">
    <property type="protein sequence ID" value="SNY48586.1"/>
    <property type="molecule type" value="Genomic_DNA"/>
</dbReference>
<dbReference type="SUPFAM" id="SSF81901">
    <property type="entry name" value="HCP-like"/>
    <property type="match status" value="1"/>
</dbReference>
<keyword evidence="2" id="KW-1133">Transmembrane helix</keyword>
<accession>A0A285INC0</accession>
<evidence type="ECO:0000256" key="2">
    <source>
        <dbReference type="SAM" id="Phobius"/>
    </source>
</evidence>
<dbReference type="RefSeq" id="WP_157791726.1">
    <property type="nucleotide sequence ID" value="NZ_OBEA01000002.1"/>
</dbReference>
<dbReference type="OrthoDB" id="112232at2"/>
<dbReference type="PANTHER" id="PTHR11102">
    <property type="entry name" value="SEL-1-LIKE PROTEIN"/>
    <property type="match status" value="1"/>
</dbReference>
<proteinExistence type="predicted"/>
<organism evidence="3 4">
    <name type="scientific">Pseudooceanicola antarcticus</name>
    <dbReference type="NCBI Taxonomy" id="1247613"/>
    <lineage>
        <taxon>Bacteria</taxon>
        <taxon>Pseudomonadati</taxon>
        <taxon>Pseudomonadota</taxon>
        <taxon>Alphaproteobacteria</taxon>
        <taxon>Rhodobacterales</taxon>
        <taxon>Paracoccaceae</taxon>
        <taxon>Pseudooceanicola</taxon>
    </lineage>
</organism>
<name>A0A285INC0_9RHOB</name>
<dbReference type="Proteomes" id="UP000231655">
    <property type="component" value="Unassembled WGS sequence"/>
</dbReference>
<dbReference type="AlphaFoldDB" id="A0A285INC0"/>
<gene>
    <name evidence="3" type="ORF">SAMN06297129_1497</name>
</gene>
<dbReference type="PANTHER" id="PTHR11102:SF147">
    <property type="entry name" value="SEL1L ADAPTOR SUBUNIT OF ERAD E3 UBIQUITIN LIGASE"/>
    <property type="match status" value="1"/>
</dbReference>
<dbReference type="InterPro" id="IPR050767">
    <property type="entry name" value="Sel1_AlgK"/>
</dbReference>